<keyword evidence="8" id="KW-1185">Reference proteome</keyword>
<evidence type="ECO:0000313" key="8">
    <source>
        <dbReference type="Proteomes" id="UP000287033"/>
    </source>
</evidence>
<protein>
    <recommendedName>
        <fullName evidence="6">G-protein coupled receptors family 1 profile domain-containing protein</fullName>
    </recommendedName>
</protein>
<feature type="transmembrane region" description="Helical" evidence="5">
    <location>
        <begin position="285"/>
        <end position="306"/>
    </location>
</feature>
<dbReference type="EMBL" id="BEZZ01080730">
    <property type="protein sequence ID" value="GCC42761.1"/>
    <property type="molecule type" value="Genomic_DNA"/>
</dbReference>
<feature type="transmembrane region" description="Helical" evidence="5">
    <location>
        <begin position="12"/>
        <end position="33"/>
    </location>
</feature>
<gene>
    <name evidence="7" type="ORF">chiPu_0026489</name>
</gene>
<dbReference type="PRINTS" id="PR00237">
    <property type="entry name" value="GPCRRHODOPSN"/>
</dbReference>
<dbReference type="InterPro" id="IPR000276">
    <property type="entry name" value="GPCR_Rhodpsn"/>
</dbReference>
<feature type="transmembrane region" description="Helical" evidence="5">
    <location>
        <begin position="124"/>
        <end position="144"/>
    </location>
</feature>
<dbReference type="Proteomes" id="UP000287033">
    <property type="component" value="Unassembled WGS sequence"/>
</dbReference>
<evidence type="ECO:0000256" key="1">
    <source>
        <dbReference type="ARBA" id="ARBA00004370"/>
    </source>
</evidence>
<dbReference type="GO" id="GO:0007204">
    <property type="term" value="P:positive regulation of cytosolic calcium ion concentration"/>
    <property type="evidence" value="ECO:0007669"/>
    <property type="project" value="TreeGrafter"/>
</dbReference>
<keyword evidence="3 5" id="KW-1133">Transmembrane helix</keyword>
<accession>A0A401TJC4</accession>
<comment type="subcellular location">
    <subcellularLocation>
        <location evidence="1">Membrane</location>
    </subcellularLocation>
</comment>
<evidence type="ECO:0000313" key="7">
    <source>
        <dbReference type="EMBL" id="GCC42761.1"/>
    </source>
</evidence>
<sequence>MTVLCPLDIPSLVVFCITFSVAAPSNVVALCVFIRELRRKPTPNVIYMINLSISNGIFSMLLPLKMAETRWGQGALPEVFCPIYHALYLGIIYTSILFLTVLAMGRYLSVAFPIRYAAYKSPRYSRVICIVLWITAAVHVYLIFLTETRDLQGLGANNTTISCANNASMSCANNASICCANSVPTSCANDVSVGCASFSRGQLDAMLRLEPTVVLFLVPLALTSLAYLGCFHKLQQSGLPGREKCRALWATAATLAVFVACYTPFNAAQLASALGGSVSWRREALLAAAPSAFLNPLVVFCSSSALQWSAAEGWRAAAQHLREGWLHFRHRAIPQGKKANGEPAQTRAPVQ</sequence>
<dbReference type="Gene3D" id="1.20.1070.10">
    <property type="entry name" value="Rhodopsin 7-helix transmembrane proteins"/>
    <property type="match status" value="1"/>
</dbReference>
<dbReference type="GO" id="GO:0070542">
    <property type="term" value="P:response to fatty acid"/>
    <property type="evidence" value="ECO:0007669"/>
    <property type="project" value="TreeGrafter"/>
</dbReference>
<reference evidence="7 8" key="1">
    <citation type="journal article" date="2018" name="Nat. Ecol. Evol.">
        <title>Shark genomes provide insights into elasmobranch evolution and the origin of vertebrates.</title>
        <authorList>
            <person name="Hara Y"/>
            <person name="Yamaguchi K"/>
            <person name="Onimaru K"/>
            <person name="Kadota M"/>
            <person name="Koyanagi M"/>
            <person name="Keeley SD"/>
            <person name="Tatsumi K"/>
            <person name="Tanaka K"/>
            <person name="Motone F"/>
            <person name="Kageyama Y"/>
            <person name="Nozu R"/>
            <person name="Adachi N"/>
            <person name="Nishimura O"/>
            <person name="Nakagawa R"/>
            <person name="Tanegashima C"/>
            <person name="Kiyatake I"/>
            <person name="Matsumoto R"/>
            <person name="Murakumo K"/>
            <person name="Nishida K"/>
            <person name="Terakita A"/>
            <person name="Kuratani S"/>
            <person name="Sato K"/>
            <person name="Hyodo S Kuraku.S."/>
        </authorList>
    </citation>
    <scope>NUCLEOTIDE SEQUENCE [LARGE SCALE GENOMIC DNA]</scope>
</reference>
<evidence type="ECO:0000256" key="5">
    <source>
        <dbReference type="SAM" id="Phobius"/>
    </source>
</evidence>
<feature type="transmembrane region" description="Helical" evidence="5">
    <location>
        <begin position="246"/>
        <end position="265"/>
    </location>
</feature>
<comment type="caution">
    <text evidence="7">The sequence shown here is derived from an EMBL/GenBank/DDBJ whole genome shotgun (WGS) entry which is preliminary data.</text>
</comment>
<dbReference type="Pfam" id="PF00001">
    <property type="entry name" value="7tm_1"/>
    <property type="match status" value="1"/>
</dbReference>
<keyword evidence="2 5" id="KW-0812">Transmembrane</keyword>
<feature type="transmembrane region" description="Helical" evidence="5">
    <location>
        <begin position="213"/>
        <end position="234"/>
    </location>
</feature>
<keyword evidence="4 5" id="KW-0472">Membrane</keyword>
<dbReference type="PANTHER" id="PTHR45822:SF4">
    <property type="entry name" value="FREE FATTY ACID RECEPTOR 1"/>
    <property type="match status" value="1"/>
</dbReference>
<dbReference type="OrthoDB" id="5961208at2759"/>
<evidence type="ECO:0000256" key="3">
    <source>
        <dbReference type="ARBA" id="ARBA00022989"/>
    </source>
</evidence>
<dbReference type="AlphaFoldDB" id="A0A401TJC4"/>
<feature type="domain" description="G-protein coupled receptors family 1 profile" evidence="6">
    <location>
        <begin position="25"/>
        <end position="299"/>
    </location>
</feature>
<dbReference type="OMA" id="CPAFALI"/>
<dbReference type="GO" id="GO:0032024">
    <property type="term" value="P:positive regulation of insulin secretion"/>
    <property type="evidence" value="ECO:0007669"/>
    <property type="project" value="TreeGrafter"/>
</dbReference>
<feature type="transmembrane region" description="Helical" evidence="5">
    <location>
        <begin position="45"/>
        <end position="63"/>
    </location>
</feature>
<dbReference type="GO" id="GO:0005886">
    <property type="term" value="C:plasma membrane"/>
    <property type="evidence" value="ECO:0007669"/>
    <property type="project" value="TreeGrafter"/>
</dbReference>
<proteinExistence type="predicted"/>
<evidence type="ECO:0000259" key="6">
    <source>
        <dbReference type="PROSITE" id="PS50262"/>
    </source>
</evidence>
<organism evidence="7 8">
    <name type="scientific">Chiloscyllium punctatum</name>
    <name type="common">Brownbanded bambooshark</name>
    <name type="synonym">Hemiscyllium punctatum</name>
    <dbReference type="NCBI Taxonomy" id="137246"/>
    <lineage>
        <taxon>Eukaryota</taxon>
        <taxon>Metazoa</taxon>
        <taxon>Chordata</taxon>
        <taxon>Craniata</taxon>
        <taxon>Vertebrata</taxon>
        <taxon>Chondrichthyes</taxon>
        <taxon>Elasmobranchii</taxon>
        <taxon>Galeomorphii</taxon>
        <taxon>Galeoidea</taxon>
        <taxon>Orectolobiformes</taxon>
        <taxon>Hemiscylliidae</taxon>
        <taxon>Chiloscyllium</taxon>
    </lineage>
</organism>
<name>A0A401TJC4_CHIPU</name>
<evidence type="ECO:0000256" key="2">
    <source>
        <dbReference type="ARBA" id="ARBA00022692"/>
    </source>
</evidence>
<dbReference type="STRING" id="137246.A0A401TJC4"/>
<evidence type="ECO:0000256" key="4">
    <source>
        <dbReference type="ARBA" id="ARBA00023136"/>
    </source>
</evidence>
<dbReference type="PROSITE" id="PS50262">
    <property type="entry name" value="G_PROTEIN_RECEP_F1_2"/>
    <property type="match status" value="1"/>
</dbReference>
<feature type="transmembrane region" description="Helical" evidence="5">
    <location>
        <begin position="83"/>
        <end position="103"/>
    </location>
</feature>
<dbReference type="PANTHER" id="PTHR45822">
    <property type="entry name" value="FREE FATTY ACID RECEPTOR 2-RELATED"/>
    <property type="match status" value="1"/>
</dbReference>
<dbReference type="InterPro" id="IPR017452">
    <property type="entry name" value="GPCR_Rhodpsn_7TM"/>
</dbReference>
<dbReference type="SUPFAM" id="SSF81321">
    <property type="entry name" value="Family A G protein-coupled receptor-like"/>
    <property type="match status" value="1"/>
</dbReference>
<dbReference type="GO" id="GO:0045125">
    <property type="term" value="F:bioactive lipid receptor activity"/>
    <property type="evidence" value="ECO:0007669"/>
    <property type="project" value="TreeGrafter"/>
</dbReference>